<dbReference type="InterPro" id="IPR050708">
    <property type="entry name" value="T6SS_VgrG/RHS"/>
</dbReference>
<accession>A0ABW5W275</accession>
<name>A0ABW5W275_9MICO</name>
<feature type="region of interest" description="Disordered" evidence="1">
    <location>
        <begin position="458"/>
        <end position="482"/>
    </location>
</feature>
<gene>
    <name evidence="2" type="ORF">ACFS27_25665</name>
</gene>
<dbReference type="NCBIfam" id="TIGR03696">
    <property type="entry name" value="Rhs_assc_core"/>
    <property type="match status" value="1"/>
</dbReference>
<keyword evidence="3" id="KW-1185">Reference proteome</keyword>
<evidence type="ECO:0000256" key="1">
    <source>
        <dbReference type="SAM" id="MobiDB-lite"/>
    </source>
</evidence>
<evidence type="ECO:0000313" key="3">
    <source>
        <dbReference type="Proteomes" id="UP001597479"/>
    </source>
</evidence>
<dbReference type="Proteomes" id="UP001597479">
    <property type="component" value="Unassembled WGS sequence"/>
</dbReference>
<reference evidence="3" key="1">
    <citation type="journal article" date="2019" name="Int. J. Syst. Evol. Microbiol.">
        <title>The Global Catalogue of Microorganisms (GCM) 10K type strain sequencing project: providing services to taxonomists for standard genome sequencing and annotation.</title>
        <authorList>
            <consortium name="The Broad Institute Genomics Platform"/>
            <consortium name="The Broad Institute Genome Sequencing Center for Infectious Disease"/>
            <person name="Wu L."/>
            <person name="Ma J."/>
        </authorList>
    </citation>
    <scope>NUCLEOTIDE SEQUENCE [LARGE SCALE GENOMIC DNA]</scope>
    <source>
        <strain evidence="3">CCM 7044</strain>
    </source>
</reference>
<feature type="region of interest" description="Disordered" evidence="1">
    <location>
        <begin position="394"/>
        <end position="433"/>
    </location>
</feature>
<protein>
    <submittedName>
        <fullName evidence="2">RHS repeat-associated core domain-containing protein</fullName>
    </submittedName>
</protein>
<dbReference type="EMBL" id="JBHUOG010000002">
    <property type="protein sequence ID" value="MFD2796970.1"/>
    <property type="molecule type" value="Genomic_DNA"/>
</dbReference>
<dbReference type="RefSeq" id="WP_377189467.1">
    <property type="nucleotide sequence ID" value="NZ_JBHUOG010000002.1"/>
</dbReference>
<dbReference type="InterPro" id="IPR022385">
    <property type="entry name" value="Rhs_assc_core"/>
</dbReference>
<feature type="region of interest" description="Disordered" evidence="1">
    <location>
        <begin position="183"/>
        <end position="202"/>
    </location>
</feature>
<proteinExistence type="predicted"/>
<dbReference type="PANTHER" id="PTHR32305:SF17">
    <property type="entry name" value="TRNA NUCLEASE WAPA"/>
    <property type="match status" value="1"/>
</dbReference>
<evidence type="ECO:0000313" key="2">
    <source>
        <dbReference type="EMBL" id="MFD2796970.1"/>
    </source>
</evidence>
<feature type="compositionally biased region" description="Polar residues" evidence="1">
    <location>
        <begin position="404"/>
        <end position="414"/>
    </location>
</feature>
<dbReference type="PANTHER" id="PTHR32305">
    <property type="match status" value="1"/>
</dbReference>
<feature type="compositionally biased region" description="Basic and acidic residues" evidence="1">
    <location>
        <begin position="458"/>
        <end position="479"/>
    </location>
</feature>
<organism evidence="2 3">
    <name type="scientific">Promicromonospora vindobonensis</name>
    <dbReference type="NCBI Taxonomy" id="195748"/>
    <lineage>
        <taxon>Bacteria</taxon>
        <taxon>Bacillati</taxon>
        <taxon>Actinomycetota</taxon>
        <taxon>Actinomycetes</taxon>
        <taxon>Micrococcales</taxon>
        <taxon>Promicromonosporaceae</taxon>
        <taxon>Promicromonospora</taxon>
    </lineage>
</organism>
<dbReference type="Gene3D" id="2.180.10.10">
    <property type="entry name" value="RHS repeat-associated core"/>
    <property type="match status" value="1"/>
</dbReference>
<sequence length="628" mass="64381">MLVRPASQTSTIMLVEEARGLRHPSPSYDDAGNMLSVKDTPDPALGGRPSDQQCFTYDWSRRLTNAWTPQNGDCASSNRTVAGLGGADPYWKSYSYDVLGNRTASVLHRTAAAGGDVTSTYARPASGVDSARPHAVTSVTARSGAGTQRGVSSFTYDGAGNMTGRTVAGASEQALTWDAEGELASVSSDENGDGSVAESESDEFVYSADGDRLVRTQDGDTTVYLPGQEITLDGDTGAVSAKRYYTFAGQTVAVRTGTMFDTVTSVFSDPHGTGVIQIGNVSNRVVRRYMDPFGAPRDSAAGLPAGDEVEGSWVGDRGFLDKPEDSSGLTAVGARLYDAVLGAFISVDPVMDLADPQQWNAYVYANNNPMTFSDPTGLLLGPLIDGAYTAPTRGKPGSGGWQVGPNNTGYTGSWNNGGAGKWARPGTTYTPPVTIQRDPVAAQARAQASAAAKARAEEERARAAAEQRAREHAAAEAAHKKQAGIGQQVGGWLEAKWNGFRTWADSDTGKDVGAALGVLSAAIAVAGAVALIATGVGAPAGILALGAVMGAASVGIDCAGGGVDASCMFGGIGLAFGGLGRAASIGQRALGPAVHVENASEVGNLASGYMGFAGMGVSGFSSATGAKW</sequence>
<comment type="caution">
    <text evidence="2">The sequence shown here is derived from an EMBL/GenBank/DDBJ whole genome shotgun (WGS) entry which is preliminary data.</text>
</comment>